<evidence type="ECO:0000256" key="2">
    <source>
        <dbReference type="ARBA" id="ARBA00004817"/>
    </source>
</evidence>
<keyword evidence="9" id="KW-0028">Amino-acid biosynthesis</keyword>
<evidence type="ECO:0000256" key="10">
    <source>
        <dbReference type="ARBA" id="ARBA00023141"/>
    </source>
</evidence>
<evidence type="ECO:0000256" key="9">
    <source>
        <dbReference type="ARBA" id="ARBA00022605"/>
    </source>
</evidence>
<keyword evidence="12" id="KW-0413">Isomerase</keyword>
<evidence type="ECO:0000256" key="3">
    <source>
        <dbReference type="ARBA" id="ARBA00011738"/>
    </source>
</evidence>
<dbReference type="GO" id="GO:0009094">
    <property type="term" value="P:L-phenylalanine biosynthetic process"/>
    <property type="evidence" value="ECO:0007669"/>
    <property type="project" value="UniProtKB-KW"/>
</dbReference>
<evidence type="ECO:0000256" key="4">
    <source>
        <dbReference type="ARBA" id="ARBA00012404"/>
    </source>
</evidence>
<keyword evidence="17" id="KW-1185">Reference proteome</keyword>
<dbReference type="Pfam" id="PF01817">
    <property type="entry name" value="CM_2"/>
    <property type="match status" value="1"/>
</dbReference>
<sequence length="280" mass="32069">MDFMKPETVLDLGNIRDALVRMEDTIIFNFIERSQFYASPSVYKVNQFPIPNFDGSFLDWLLSQHERIHSQVRRYDAPDEVPFFPNVLEKTFLPKINYPSVLASYADEINVNKEILKIYTSEIVPGIAAGSGEQEDNLGSCAMADIECLQSLSRRIHFGRFVAEAKFISEGDKIVDLIKKRDVEGIEALITNAEVEKRILDRLLEKGRAYGTDPTLKFTQHIQSKVKPEVIVKIYKDFVIPLTKKVEVDYLLRRLEDEEDDDATQKSGGYVDRFLSSGLY</sequence>
<dbReference type="AlphaFoldDB" id="A0A1B7SGP3"/>
<evidence type="ECO:0000313" key="17">
    <source>
        <dbReference type="Proteomes" id="UP000788993"/>
    </source>
</evidence>
<evidence type="ECO:0000256" key="11">
    <source>
        <dbReference type="ARBA" id="ARBA00023222"/>
    </source>
</evidence>
<evidence type="ECO:0000256" key="13">
    <source>
        <dbReference type="ARBA" id="ARBA00023979"/>
    </source>
</evidence>
<dbReference type="FunFam" id="1.10.590.10:FF:000002">
    <property type="entry name" value="Chorismate mutase"/>
    <property type="match status" value="1"/>
</dbReference>
<dbReference type="OrthoDB" id="191918at2759"/>
<dbReference type="EMBL" id="JAEUBD010000526">
    <property type="protein sequence ID" value="KAH3673903.1"/>
    <property type="molecule type" value="Genomic_DNA"/>
</dbReference>
<dbReference type="GO" id="GO:0004106">
    <property type="term" value="F:chorismate mutase activity"/>
    <property type="evidence" value="ECO:0007669"/>
    <property type="project" value="UniProtKB-UniRule"/>
</dbReference>
<dbReference type="GO" id="GO:0006571">
    <property type="term" value="P:tyrosine biosynthetic process"/>
    <property type="evidence" value="ECO:0007669"/>
    <property type="project" value="UniProtKB-KW"/>
</dbReference>
<evidence type="ECO:0000256" key="5">
    <source>
        <dbReference type="ARBA" id="ARBA00020296"/>
    </source>
</evidence>
<dbReference type="Gene3D" id="1.10.590.10">
    <property type="entry name" value="Chorismate mutase, AroQ class superfamily, eukaryotic"/>
    <property type="match status" value="1"/>
</dbReference>
<evidence type="ECO:0000256" key="7">
    <source>
        <dbReference type="ARBA" id="ARBA00022498"/>
    </source>
</evidence>
<comment type="pathway">
    <text evidence="2">Metabolic intermediate biosynthesis; prephenate biosynthesis; prephenate from chorismate: step 1/1.</text>
</comment>
<dbReference type="InterPro" id="IPR008238">
    <property type="entry name" value="Chorismate_mutase_AroQ_euk"/>
</dbReference>
<keyword evidence="6" id="KW-0963">Cytoplasm</keyword>
<reference evidence="16" key="1">
    <citation type="journal article" date="2021" name="Open Biol.">
        <title>Shared evolutionary footprints suggest mitochondrial oxidative damage underlies multiple complex I losses in fungi.</title>
        <authorList>
            <person name="Schikora-Tamarit M.A."/>
            <person name="Marcet-Houben M."/>
            <person name="Nosek J."/>
            <person name="Gabaldon T."/>
        </authorList>
    </citation>
    <scope>NUCLEOTIDE SEQUENCE</scope>
    <source>
        <strain evidence="16">NCAIM Y.01608</strain>
    </source>
</reference>
<keyword evidence="11" id="KW-0584">Phenylalanine biosynthesis</keyword>
<comment type="subunit">
    <text evidence="3">Homodimer.</text>
</comment>
<dbReference type="RefSeq" id="XP_018210602.1">
    <property type="nucleotide sequence ID" value="XM_018354476.1"/>
</dbReference>
<protein>
    <recommendedName>
        <fullName evidence="5">Chorismate mutase</fullName>
        <ecNumber evidence="4">5.4.99.5</ecNumber>
    </recommendedName>
</protein>
<reference evidence="16" key="2">
    <citation type="submission" date="2021-01" db="EMBL/GenBank/DDBJ databases">
        <authorList>
            <person name="Schikora-Tamarit M.A."/>
        </authorList>
    </citation>
    <scope>NUCLEOTIDE SEQUENCE</scope>
    <source>
        <strain evidence="16">NCAIM Y.01608</strain>
    </source>
</reference>
<evidence type="ECO:0000259" key="15">
    <source>
        <dbReference type="Pfam" id="PF01817"/>
    </source>
</evidence>
<keyword evidence="10" id="KW-0057">Aromatic amino acid biosynthesis</keyword>
<evidence type="ECO:0000256" key="6">
    <source>
        <dbReference type="ARBA" id="ARBA00022490"/>
    </source>
</evidence>
<dbReference type="PROSITE" id="PS51169">
    <property type="entry name" value="CHORISMATE_MUT_3"/>
    <property type="match status" value="1"/>
</dbReference>
<keyword evidence="8" id="KW-0021">Allosteric enzyme</keyword>
<dbReference type="PIRSF" id="PIRSF017318">
    <property type="entry name" value="Chor_mut_AroQ_eu"/>
    <property type="match status" value="1"/>
</dbReference>
<dbReference type="PANTHER" id="PTHR21145:SF12">
    <property type="entry name" value="CHORISMATE MUTASE"/>
    <property type="match status" value="1"/>
</dbReference>
<dbReference type="GO" id="GO:0046417">
    <property type="term" value="P:chorismate metabolic process"/>
    <property type="evidence" value="ECO:0007669"/>
    <property type="project" value="InterPro"/>
</dbReference>
<feature type="domain" description="Chorismate mutase" evidence="15">
    <location>
        <begin position="143"/>
        <end position="247"/>
    </location>
</feature>
<evidence type="ECO:0000256" key="1">
    <source>
        <dbReference type="ARBA" id="ARBA00004496"/>
    </source>
</evidence>
<dbReference type="InterPro" id="IPR036263">
    <property type="entry name" value="Chorismate_II_sf"/>
</dbReference>
<comment type="function">
    <text evidence="14">Catalyzes the Claisen rearrangement of chorismate to prephenate. Acts at the first branch point in the aromatic amino acid pathway where it steers biosynthesis towards phenylalanine and tyrosine, and away from tryptophan.</text>
</comment>
<comment type="caution">
    <text evidence="16">The sequence shown here is derived from an EMBL/GenBank/DDBJ whole genome shotgun (WGS) entry which is preliminary data.</text>
</comment>
<gene>
    <name evidence="16" type="ORF">OGATHE_001883</name>
</gene>
<accession>A0A1B7SGP3</accession>
<keyword evidence="7" id="KW-0827">Tyrosine biosynthesis</keyword>
<dbReference type="EC" id="5.4.99.5" evidence="4"/>
<comment type="subcellular location">
    <subcellularLocation>
        <location evidence="1">Cytoplasm</location>
    </subcellularLocation>
</comment>
<dbReference type="PANTHER" id="PTHR21145">
    <property type="entry name" value="CHORISMATE MUTASE"/>
    <property type="match status" value="1"/>
</dbReference>
<comment type="catalytic activity">
    <reaction evidence="13">
        <text>chorismate = prephenate</text>
        <dbReference type="Rhea" id="RHEA:13897"/>
        <dbReference type="ChEBI" id="CHEBI:29748"/>
        <dbReference type="ChEBI" id="CHEBI:29934"/>
        <dbReference type="EC" id="5.4.99.5"/>
    </reaction>
    <physiologicalReaction direction="left-to-right" evidence="13">
        <dbReference type="Rhea" id="RHEA:13898"/>
    </physiologicalReaction>
</comment>
<organism evidence="16 17">
    <name type="scientific">Ogataea polymorpha</name>
    <dbReference type="NCBI Taxonomy" id="460523"/>
    <lineage>
        <taxon>Eukaryota</taxon>
        <taxon>Fungi</taxon>
        <taxon>Dikarya</taxon>
        <taxon>Ascomycota</taxon>
        <taxon>Saccharomycotina</taxon>
        <taxon>Pichiomycetes</taxon>
        <taxon>Pichiales</taxon>
        <taxon>Pichiaceae</taxon>
        <taxon>Ogataea</taxon>
    </lineage>
</organism>
<evidence type="ECO:0000313" key="16">
    <source>
        <dbReference type="EMBL" id="KAH3673903.1"/>
    </source>
</evidence>
<dbReference type="GO" id="GO:0005737">
    <property type="term" value="C:cytoplasm"/>
    <property type="evidence" value="ECO:0007669"/>
    <property type="project" value="UniProtKB-SubCell"/>
</dbReference>
<dbReference type="InterPro" id="IPR037039">
    <property type="entry name" value="CM_AroQ_sf_eucaryotic"/>
</dbReference>
<name>A0A1B7SGP3_9ASCO</name>
<evidence type="ECO:0000256" key="14">
    <source>
        <dbReference type="ARBA" id="ARBA00055515"/>
    </source>
</evidence>
<dbReference type="InterPro" id="IPR002701">
    <property type="entry name" value="CM_II_prokaryot"/>
</dbReference>
<dbReference type="SMR" id="A0A1B7SGP3"/>
<evidence type="ECO:0000256" key="12">
    <source>
        <dbReference type="ARBA" id="ARBA00023235"/>
    </source>
</evidence>
<dbReference type="SUPFAM" id="SSF48600">
    <property type="entry name" value="Chorismate mutase II"/>
    <property type="match status" value="1"/>
</dbReference>
<dbReference type="Proteomes" id="UP000788993">
    <property type="component" value="Unassembled WGS sequence"/>
</dbReference>
<evidence type="ECO:0000256" key="8">
    <source>
        <dbReference type="ARBA" id="ARBA00022533"/>
    </source>
</evidence>
<dbReference type="NCBIfam" id="TIGR01802">
    <property type="entry name" value="CM_pl-yst"/>
    <property type="match status" value="1"/>
</dbReference>
<proteinExistence type="predicted"/>